<dbReference type="PANTHER" id="PTHR43084:SF1">
    <property type="entry name" value="PERSULFIDE DIOXYGENASE ETHE1, MITOCHONDRIAL"/>
    <property type="match status" value="1"/>
</dbReference>
<evidence type="ECO:0000313" key="3">
    <source>
        <dbReference type="EMBL" id="MCW6534229.1"/>
    </source>
</evidence>
<dbReference type="InterPro" id="IPR036873">
    <property type="entry name" value="Rhodanese-like_dom_sf"/>
</dbReference>
<dbReference type="SMART" id="SM00450">
    <property type="entry name" value="RHOD"/>
    <property type="match status" value="1"/>
</dbReference>
<dbReference type="CDD" id="cd07724">
    <property type="entry name" value="POD-like_MBL-fold"/>
    <property type="match status" value="1"/>
</dbReference>
<dbReference type="SMART" id="SM00849">
    <property type="entry name" value="Lactamase_B"/>
    <property type="match status" value="1"/>
</dbReference>
<dbReference type="Proteomes" id="UP001165565">
    <property type="component" value="Unassembled WGS sequence"/>
</dbReference>
<evidence type="ECO:0000313" key="4">
    <source>
        <dbReference type="Proteomes" id="UP001165565"/>
    </source>
</evidence>
<dbReference type="PANTHER" id="PTHR43084">
    <property type="entry name" value="PERSULFIDE DIOXYGENASE ETHE1"/>
    <property type="match status" value="1"/>
</dbReference>
<evidence type="ECO:0000256" key="1">
    <source>
        <dbReference type="ARBA" id="ARBA00022723"/>
    </source>
</evidence>
<organism evidence="3 4">
    <name type="scientific">Sphingomonas lycopersici</name>
    <dbReference type="NCBI Taxonomy" id="2951807"/>
    <lineage>
        <taxon>Bacteria</taxon>
        <taxon>Pseudomonadati</taxon>
        <taxon>Pseudomonadota</taxon>
        <taxon>Alphaproteobacteria</taxon>
        <taxon>Sphingomonadales</taxon>
        <taxon>Sphingomonadaceae</taxon>
        <taxon>Sphingomonas</taxon>
    </lineage>
</organism>
<dbReference type="Gene3D" id="3.60.15.10">
    <property type="entry name" value="Ribonuclease Z/Hydroxyacylglutathione hydrolase-like"/>
    <property type="match status" value="1"/>
</dbReference>
<evidence type="ECO:0000259" key="2">
    <source>
        <dbReference type="PROSITE" id="PS50206"/>
    </source>
</evidence>
<gene>
    <name evidence="3" type="ORF">NEE01_05455</name>
</gene>
<dbReference type="GO" id="GO:0050313">
    <property type="term" value="F:sulfur dioxygenase activity"/>
    <property type="evidence" value="ECO:0007669"/>
    <property type="project" value="InterPro"/>
</dbReference>
<dbReference type="FunFam" id="3.60.15.10:FF:000070">
    <property type="entry name" value="Glyoxylase, beta-lactamase superfamily II"/>
    <property type="match status" value="1"/>
</dbReference>
<dbReference type="Pfam" id="PF00581">
    <property type="entry name" value="Rhodanese"/>
    <property type="match status" value="1"/>
</dbReference>
<dbReference type="GO" id="GO:0046872">
    <property type="term" value="F:metal ion binding"/>
    <property type="evidence" value="ECO:0007669"/>
    <property type="project" value="UniProtKB-KW"/>
</dbReference>
<dbReference type="Pfam" id="PF00753">
    <property type="entry name" value="Lactamase_B"/>
    <property type="match status" value="2"/>
</dbReference>
<dbReference type="InterPro" id="IPR036866">
    <property type="entry name" value="RibonucZ/Hydroxyglut_hydro"/>
</dbReference>
<dbReference type="RefSeq" id="WP_265268165.1">
    <property type="nucleotide sequence ID" value="NZ_JANFAV010000002.1"/>
</dbReference>
<dbReference type="InterPro" id="IPR051682">
    <property type="entry name" value="Mito_Persulfide_Diox"/>
</dbReference>
<dbReference type="PROSITE" id="PS50206">
    <property type="entry name" value="RHODANESE_3"/>
    <property type="match status" value="1"/>
</dbReference>
<dbReference type="InterPro" id="IPR044528">
    <property type="entry name" value="POD-like_MBL-fold"/>
</dbReference>
<dbReference type="AlphaFoldDB" id="A0AA42CPD3"/>
<protein>
    <submittedName>
        <fullName evidence="3">MBL fold metallo-hydrolase</fullName>
    </submittedName>
</protein>
<name>A0AA42CPD3_9SPHN</name>
<keyword evidence="4" id="KW-1185">Reference proteome</keyword>
<dbReference type="GO" id="GO:0070813">
    <property type="term" value="P:hydrogen sulfide metabolic process"/>
    <property type="evidence" value="ECO:0007669"/>
    <property type="project" value="TreeGrafter"/>
</dbReference>
<dbReference type="SUPFAM" id="SSF52821">
    <property type="entry name" value="Rhodanese/Cell cycle control phosphatase"/>
    <property type="match status" value="1"/>
</dbReference>
<dbReference type="InterPro" id="IPR001763">
    <property type="entry name" value="Rhodanese-like_dom"/>
</dbReference>
<dbReference type="EMBL" id="JANFAV010000002">
    <property type="protein sequence ID" value="MCW6534229.1"/>
    <property type="molecule type" value="Genomic_DNA"/>
</dbReference>
<dbReference type="SUPFAM" id="SSF56281">
    <property type="entry name" value="Metallo-hydrolase/oxidoreductase"/>
    <property type="match status" value="1"/>
</dbReference>
<keyword evidence="1" id="KW-0479">Metal-binding</keyword>
<proteinExistence type="predicted"/>
<accession>A0AA42CPD3</accession>
<dbReference type="GO" id="GO:0006749">
    <property type="term" value="P:glutathione metabolic process"/>
    <property type="evidence" value="ECO:0007669"/>
    <property type="project" value="InterPro"/>
</dbReference>
<dbReference type="InterPro" id="IPR001279">
    <property type="entry name" value="Metallo-B-lactamas"/>
</dbReference>
<sequence>MIFRQLFDSASSTYSYLLASRAGGEALIIDPVLERTDRYLQLVRELDLKLVKAVDTHLHADHITALGALRDRTHCITVMGEQTKADIVSMRLADGDRLTIEGVSLDVIYTPGHTDDSYSFALPDRVFTGDTLLIRGTGRTDFQNGDARMQYESLFGRLLKLPDATLVYPAHDYKGDTVSTIGEERAHNPRLQVSSAEEYAELMHGLKLADPKMMDVAVPANVRVGLDQEAIARAGWAVYAEEAVRLVGAPDVMLIDLREEGERARNGVICGSLHLPYPSLHDSIGEGGMLHELAKLPDRRLLFYCAFGERSAMAVQEARAAGLTVFHIQGGIDAWRKAGGPLS</sequence>
<comment type="caution">
    <text evidence="3">The sequence shown here is derived from an EMBL/GenBank/DDBJ whole genome shotgun (WGS) entry which is preliminary data.</text>
</comment>
<feature type="domain" description="Rhodanese" evidence="2">
    <location>
        <begin position="248"/>
        <end position="343"/>
    </location>
</feature>
<dbReference type="Gene3D" id="3.40.250.10">
    <property type="entry name" value="Rhodanese-like domain"/>
    <property type="match status" value="1"/>
</dbReference>
<reference evidence="3" key="1">
    <citation type="submission" date="2022-06" db="EMBL/GenBank/DDBJ databases">
        <title>Sphingomonas sp. nov. isolated from rhizosphere soil of tomato.</title>
        <authorList>
            <person name="Dong H."/>
            <person name="Gao R."/>
        </authorList>
    </citation>
    <scope>NUCLEOTIDE SEQUENCE</scope>
    <source>
        <strain evidence="3">MMSM24</strain>
    </source>
</reference>